<dbReference type="EMBL" id="UPHQ01000102">
    <property type="protein sequence ID" value="VBA38833.1"/>
    <property type="molecule type" value="Genomic_DNA"/>
</dbReference>
<name>A0A498Q2I5_9MYCO</name>
<gene>
    <name evidence="2" type="ORF">LAUMK13_02296</name>
</gene>
<protein>
    <submittedName>
        <fullName evidence="2">Uncharacterized protein</fullName>
    </submittedName>
</protein>
<dbReference type="RefSeq" id="WP_075544496.1">
    <property type="nucleotide sequence ID" value="NZ_UPHQ01000102.1"/>
</dbReference>
<evidence type="ECO:0000313" key="3">
    <source>
        <dbReference type="Proteomes" id="UP000267289"/>
    </source>
</evidence>
<keyword evidence="1" id="KW-0812">Transmembrane</keyword>
<evidence type="ECO:0000313" key="2">
    <source>
        <dbReference type="EMBL" id="VBA38833.1"/>
    </source>
</evidence>
<accession>A0A498Q2I5</accession>
<feature type="transmembrane region" description="Helical" evidence="1">
    <location>
        <begin position="18"/>
        <end position="37"/>
    </location>
</feature>
<keyword evidence="1" id="KW-1133">Transmembrane helix</keyword>
<keyword evidence="3" id="KW-1185">Reference proteome</keyword>
<organism evidence="2 3">
    <name type="scientific">Mycobacterium innocens</name>
    <dbReference type="NCBI Taxonomy" id="2341083"/>
    <lineage>
        <taxon>Bacteria</taxon>
        <taxon>Bacillati</taxon>
        <taxon>Actinomycetota</taxon>
        <taxon>Actinomycetes</taxon>
        <taxon>Mycobacteriales</taxon>
        <taxon>Mycobacteriaceae</taxon>
        <taxon>Mycobacterium</taxon>
    </lineage>
</organism>
<dbReference type="Proteomes" id="UP000267289">
    <property type="component" value="Unassembled WGS sequence"/>
</dbReference>
<keyword evidence="1" id="KW-0472">Membrane</keyword>
<dbReference type="OrthoDB" id="4746483at2"/>
<reference evidence="2 3" key="1">
    <citation type="submission" date="2018-09" db="EMBL/GenBank/DDBJ databases">
        <authorList>
            <person name="Tagini F."/>
        </authorList>
    </citation>
    <scope>NUCLEOTIDE SEQUENCE [LARGE SCALE GENOMIC DNA]</scope>
    <source>
        <strain evidence="2 3">MK13</strain>
    </source>
</reference>
<evidence type="ECO:0000256" key="1">
    <source>
        <dbReference type="SAM" id="Phobius"/>
    </source>
</evidence>
<proteinExistence type="predicted"/>
<dbReference type="AlphaFoldDB" id="A0A498Q2I5"/>
<sequence>MTAVLAPALPAVEDLPPVFIPLSQLVIVTATITYSWFTLRGSSFRRDSTECRPAEQRETVS</sequence>